<dbReference type="RefSeq" id="WP_100161141.1">
    <property type="nucleotide sequence ID" value="NZ_PGTB01000004.1"/>
</dbReference>
<dbReference type="InterPro" id="IPR036291">
    <property type="entry name" value="NAD(P)-bd_dom_sf"/>
</dbReference>
<dbReference type="SUPFAM" id="SSF51735">
    <property type="entry name" value="NAD(P)-binding Rossmann-fold domains"/>
    <property type="match status" value="1"/>
</dbReference>
<dbReference type="InterPro" id="IPR051783">
    <property type="entry name" value="NAD(P)-dependent_oxidoreduct"/>
</dbReference>
<dbReference type="GO" id="GO:0005737">
    <property type="term" value="C:cytoplasm"/>
    <property type="evidence" value="ECO:0007669"/>
    <property type="project" value="TreeGrafter"/>
</dbReference>
<sequence length="325" mass="35282">MHNRVLVTGAGGFIGRRLVSALCGSGMQVRALLRPSHDASEMEAEGIEIVRGDAADAALMKSAAAQCDVIYHLAAARGFKKLSGRNFAKENTALIEAAAGAAQDNTARLVLASSVAVMRGRPPLTPARSEPRPTSHYGASRMLNEKRLHEVWRNRQLDYRIARIAERVAGPGAKDWQKIVRAVRDGRYRLLARGGQIHSCDVDDVVAGLQLCAGDRAEPGATYILVARDPAALKDVFANIADELGVAFAPRMVSGWPLRAYKRIGDQVFSMFGLELPHAFTAGFHAWPSHYDTAATSERLGFAPRYDVLQAVRRTVGWMRAEGAV</sequence>
<evidence type="ECO:0000313" key="2">
    <source>
        <dbReference type="EMBL" id="PJE38149.1"/>
    </source>
</evidence>
<evidence type="ECO:0000313" key="3">
    <source>
        <dbReference type="Proteomes" id="UP000231553"/>
    </source>
</evidence>
<comment type="caution">
    <text evidence="2">The sequence shown here is derived from an EMBL/GenBank/DDBJ whole genome shotgun (WGS) entry which is preliminary data.</text>
</comment>
<dbReference type="Proteomes" id="UP000231553">
    <property type="component" value="Unassembled WGS sequence"/>
</dbReference>
<dbReference type="AlphaFoldDB" id="A0A2M8J5U3"/>
<proteinExistence type="predicted"/>
<protein>
    <recommendedName>
        <fullName evidence="1">NAD-dependent epimerase/dehydratase domain-containing protein</fullName>
    </recommendedName>
</protein>
<dbReference type="OrthoDB" id="9801785at2"/>
<feature type="domain" description="NAD-dependent epimerase/dehydratase" evidence="1">
    <location>
        <begin position="5"/>
        <end position="210"/>
    </location>
</feature>
<name>A0A2M8J5U3_9RHOB</name>
<accession>A0A2M8J5U3</accession>
<evidence type="ECO:0000259" key="1">
    <source>
        <dbReference type="Pfam" id="PF01370"/>
    </source>
</evidence>
<keyword evidence="3" id="KW-1185">Reference proteome</keyword>
<gene>
    <name evidence="2" type="ORF">CVM52_03130</name>
</gene>
<dbReference type="PANTHER" id="PTHR48079">
    <property type="entry name" value="PROTEIN YEEZ"/>
    <property type="match status" value="1"/>
</dbReference>
<organism evidence="2 3">
    <name type="scientific">Pseudooceanicola lipolyticus</name>
    <dbReference type="NCBI Taxonomy" id="2029104"/>
    <lineage>
        <taxon>Bacteria</taxon>
        <taxon>Pseudomonadati</taxon>
        <taxon>Pseudomonadota</taxon>
        <taxon>Alphaproteobacteria</taxon>
        <taxon>Rhodobacterales</taxon>
        <taxon>Paracoccaceae</taxon>
        <taxon>Pseudooceanicola</taxon>
    </lineage>
</organism>
<dbReference type="Gene3D" id="3.40.50.720">
    <property type="entry name" value="NAD(P)-binding Rossmann-like Domain"/>
    <property type="match status" value="1"/>
</dbReference>
<dbReference type="GO" id="GO:0004029">
    <property type="term" value="F:aldehyde dehydrogenase (NAD+) activity"/>
    <property type="evidence" value="ECO:0007669"/>
    <property type="project" value="TreeGrafter"/>
</dbReference>
<reference evidence="2 3" key="1">
    <citation type="journal article" date="2018" name="Int. J. Syst. Evol. Microbiol.">
        <title>Pseudooceanicola lipolyticus sp. nov., a marine alphaproteobacterium, reclassification of Oceanicola flagellatus as Pseudooceanicola flagellatus comb. nov. and emended description of the genus Pseudooceanicola.</title>
        <authorList>
            <person name="Huang M.-M."/>
            <person name="Guo L.-L."/>
            <person name="Wu Y.-H."/>
            <person name="Lai Q.-L."/>
            <person name="Shao Z.-Z."/>
            <person name="Wang C.-S."/>
            <person name="Wu M."/>
            <person name="Xu X.-W."/>
        </authorList>
    </citation>
    <scope>NUCLEOTIDE SEQUENCE [LARGE SCALE GENOMIC DNA]</scope>
    <source>
        <strain evidence="2 3">157</strain>
    </source>
</reference>
<dbReference type="Pfam" id="PF01370">
    <property type="entry name" value="Epimerase"/>
    <property type="match status" value="1"/>
</dbReference>
<dbReference type="PANTHER" id="PTHR48079:SF6">
    <property type="entry name" value="NAD(P)-BINDING DOMAIN-CONTAINING PROTEIN-RELATED"/>
    <property type="match status" value="1"/>
</dbReference>
<dbReference type="InterPro" id="IPR001509">
    <property type="entry name" value="Epimerase_deHydtase"/>
</dbReference>
<dbReference type="EMBL" id="PGTB01000004">
    <property type="protein sequence ID" value="PJE38149.1"/>
    <property type="molecule type" value="Genomic_DNA"/>
</dbReference>